<dbReference type="AlphaFoldDB" id="B3MJ36"/>
<dbReference type="GO" id="GO:0016788">
    <property type="term" value="F:hydrolase activity, acting on ester bonds"/>
    <property type="evidence" value="ECO:0007669"/>
    <property type="project" value="TreeGrafter"/>
</dbReference>
<evidence type="ECO:0000256" key="6">
    <source>
        <dbReference type="ARBA" id="ARBA00022989"/>
    </source>
</evidence>
<feature type="transmembrane region" description="Helical" evidence="8">
    <location>
        <begin position="264"/>
        <end position="286"/>
    </location>
</feature>
<reference evidence="9 10" key="1">
    <citation type="journal article" date="2007" name="Nature">
        <title>Evolution of genes and genomes on the Drosophila phylogeny.</title>
        <authorList>
            <consortium name="Drosophila 12 Genomes Consortium"/>
            <person name="Clark A.G."/>
            <person name="Eisen M.B."/>
            <person name="Smith D.R."/>
            <person name="Bergman C.M."/>
            <person name="Oliver B."/>
            <person name="Markow T.A."/>
            <person name="Kaufman T.C."/>
            <person name="Kellis M."/>
            <person name="Gelbart W."/>
            <person name="Iyer V.N."/>
            <person name="Pollard D.A."/>
            <person name="Sackton T.B."/>
            <person name="Larracuente A.M."/>
            <person name="Singh N.D."/>
            <person name="Abad J.P."/>
            <person name="Abt D.N."/>
            <person name="Adryan B."/>
            <person name="Aguade M."/>
            <person name="Akashi H."/>
            <person name="Anderson W.W."/>
            <person name="Aquadro C.F."/>
            <person name="Ardell D.H."/>
            <person name="Arguello R."/>
            <person name="Artieri C.G."/>
            <person name="Barbash D.A."/>
            <person name="Barker D."/>
            <person name="Barsanti P."/>
            <person name="Batterham P."/>
            <person name="Batzoglou S."/>
            <person name="Begun D."/>
            <person name="Bhutkar A."/>
            <person name="Blanco E."/>
            <person name="Bosak S.A."/>
            <person name="Bradley R.K."/>
            <person name="Brand A.D."/>
            <person name="Brent M.R."/>
            <person name="Brooks A.N."/>
            <person name="Brown R.H."/>
            <person name="Butlin R.K."/>
            <person name="Caggese C."/>
            <person name="Calvi B.R."/>
            <person name="Bernardo de Carvalho A."/>
            <person name="Caspi A."/>
            <person name="Castrezana S."/>
            <person name="Celniker S.E."/>
            <person name="Chang J.L."/>
            <person name="Chapple C."/>
            <person name="Chatterji S."/>
            <person name="Chinwalla A."/>
            <person name="Civetta A."/>
            <person name="Clifton S.W."/>
            <person name="Comeron J.M."/>
            <person name="Costello J.C."/>
            <person name="Coyne J.A."/>
            <person name="Daub J."/>
            <person name="David R.G."/>
            <person name="Delcher A.L."/>
            <person name="Delehaunty K."/>
            <person name="Do C.B."/>
            <person name="Ebling H."/>
            <person name="Edwards K."/>
            <person name="Eickbush T."/>
            <person name="Evans J.D."/>
            <person name="Filipski A."/>
            <person name="Findeiss S."/>
            <person name="Freyhult E."/>
            <person name="Fulton L."/>
            <person name="Fulton R."/>
            <person name="Garcia A.C."/>
            <person name="Gardiner A."/>
            <person name="Garfield D.A."/>
            <person name="Garvin B.E."/>
            <person name="Gibson G."/>
            <person name="Gilbert D."/>
            <person name="Gnerre S."/>
            <person name="Godfrey J."/>
            <person name="Good R."/>
            <person name="Gotea V."/>
            <person name="Gravely B."/>
            <person name="Greenberg A.J."/>
            <person name="Griffiths-Jones S."/>
            <person name="Gross S."/>
            <person name="Guigo R."/>
            <person name="Gustafson E.A."/>
            <person name="Haerty W."/>
            <person name="Hahn M.W."/>
            <person name="Halligan D.L."/>
            <person name="Halpern A.L."/>
            <person name="Halter G.M."/>
            <person name="Han M.V."/>
            <person name="Heger A."/>
            <person name="Hillier L."/>
            <person name="Hinrichs A.S."/>
            <person name="Holmes I."/>
            <person name="Hoskins R.A."/>
            <person name="Hubisz M.J."/>
            <person name="Hultmark D."/>
            <person name="Huntley M.A."/>
            <person name="Jaffe D.B."/>
            <person name="Jagadeeshan S."/>
            <person name="Jeck W.R."/>
            <person name="Johnson J."/>
            <person name="Jones C.D."/>
            <person name="Jordan W.C."/>
            <person name="Karpen G.H."/>
            <person name="Kataoka E."/>
            <person name="Keightley P.D."/>
            <person name="Kheradpour P."/>
            <person name="Kirkness E.F."/>
            <person name="Koerich L.B."/>
            <person name="Kristiansen K."/>
            <person name="Kudrna D."/>
            <person name="Kulathinal R.J."/>
            <person name="Kumar S."/>
            <person name="Kwok R."/>
            <person name="Lander E."/>
            <person name="Langley C.H."/>
            <person name="Lapoint R."/>
            <person name="Lazzaro B.P."/>
            <person name="Lee S.J."/>
            <person name="Levesque L."/>
            <person name="Li R."/>
            <person name="Lin C.F."/>
            <person name="Lin M.F."/>
            <person name="Lindblad-Toh K."/>
            <person name="Llopart A."/>
            <person name="Long M."/>
            <person name="Low L."/>
            <person name="Lozovsky E."/>
            <person name="Lu J."/>
            <person name="Luo M."/>
            <person name="Machado C.A."/>
            <person name="Makalowski W."/>
            <person name="Marzo M."/>
            <person name="Matsuda M."/>
            <person name="Matzkin L."/>
            <person name="McAllister B."/>
            <person name="McBride C.S."/>
            <person name="McKernan B."/>
            <person name="McKernan K."/>
            <person name="Mendez-Lago M."/>
            <person name="Minx P."/>
            <person name="Mollenhauer M.U."/>
            <person name="Montooth K."/>
            <person name="Mount S.M."/>
            <person name="Mu X."/>
            <person name="Myers E."/>
            <person name="Negre B."/>
            <person name="Newfeld S."/>
            <person name="Nielsen R."/>
            <person name="Noor M.A."/>
            <person name="O'Grady P."/>
            <person name="Pachter L."/>
            <person name="Papaceit M."/>
            <person name="Parisi M.J."/>
            <person name="Parisi M."/>
            <person name="Parts L."/>
            <person name="Pedersen J.S."/>
            <person name="Pesole G."/>
            <person name="Phillippy A.M."/>
            <person name="Ponting C.P."/>
            <person name="Pop M."/>
            <person name="Porcelli D."/>
            <person name="Powell J.R."/>
            <person name="Prohaska S."/>
            <person name="Pruitt K."/>
            <person name="Puig M."/>
            <person name="Quesneville H."/>
            <person name="Ram K.R."/>
            <person name="Rand D."/>
            <person name="Rasmussen M.D."/>
            <person name="Reed L.K."/>
            <person name="Reenan R."/>
            <person name="Reily A."/>
            <person name="Remington K.A."/>
            <person name="Rieger T.T."/>
            <person name="Ritchie M.G."/>
            <person name="Robin C."/>
            <person name="Rogers Y.H."/>
            <person name="Rohde C."/>
            <person name="Rozas J."/>
            <person name="Rubenfield M.J."/>
            <person name="Ruiz A."/>
            <person name="Russo S."/>
            <person name="Salzberg S.L."/>
            <person name="Sanchez-Gracia A."/>
            <person name="Saranga D.J."/>
            <person name="Sato H."/>
            <person name="Schaeffer S.W."/>
            <person name="Schatz M.C."/>
            <person name="Schlenke T."/>
            <person name="Schwartz R."/>
            <person name="Segarra C."/>
            <person name="Singh R.S."/>
            <person name="Sirot L."/>
            <person name="Sirota M."/>
            <person name="Sisneros N.B."/>
            <person name="Smith C.D."/>
            <person name="Smith T.F."/>
            <person name="Spieth J."/>
            <person name="Stage D.E."/>
            <person name="Stark A."/>
            <person name="Stephan W."/>
            <person name="Strausberg R.L."/>
            <person name="Strempel S."/>
            <person name="Sturgill D."/>
            <person name="Sutton G."/>
            <person name="Sutton G.G."/>
            <person name="Tao W."/>
            <person name="Teichmann S."/>
            <person name="Tobari Y.N."/>
            <person name="Tomimura Y."/>
            <person name="Tsolas J.M."/>
            <person name="Valente V.L."/>
            <person name="Venter E."/>
            <person name="Venter J.C."/>
            <person name="Vicario S."/>
            <person name="Vieira F.G."/>
            <person name="Vilella A.J."/>
            <person name="Villasante A."/>
            <person name="Walenz B."/>
            <person name="Wang J."/>
            <person name="Wasserman M."/>
            <person name="Watts T."/>
            <person name="Wilson D."/>
            <person name="Wilson R.K."/>
            <person name="Wing R.A."/>
            <person name="Wolfner M.F."/>
            <person name="Wong A."/>
            <person name="Wong G.K."/>
            <person name="Wu C.I."/>
            <person name="Wu G."/>
            <person name="Yamamoto D."/>
            <person name="Yang H.P."/>
            <person name="Yang S.P."/>
            <person name="Yorke J.A."/>
            <person name="Yoshida K."/>
            <person name="Zdobnov E."/>
            <person name="Zhang P."/>
            <person name="Zhang Y."/>
            <person name="Zimin A.V."/>
            <person name="Baldwin J."/>
            <person name="Abdouelleil A."/>
            <person name="Abdulkadir J."/>
            <person name="Abebe A."/>
            <person name="Abera B."/>
            <person name="Abreu J."/>
            <person name="Acer S.C."/>
            <person name="Aftuck L."/>
            <person name="Alexander A."/>
            <person name="An P."/>
            <person name="Anderson E."/>
            <person name="Anderson S."/>
            <person name="Arachi H."/>
            <person name="Azer M."/>
            <person name="Bachantsang P."/>
            <person name="Barry A."/>
            <person name="Bayul T."/>
            <person name="Berlin A."/>
            <person name="Bessette D."/>
            <person name="Bloom T."/>
            <person name="Blye J."/>
            <person name="Boguslavskiy L."/>
            <person name="Bonnet C."/>
            <person name="Boukhgalter B."/>
            <person name="Bourzgui I."/>
            <person name="Brown A."/>
            <person name="Cahill P."/>
            <person name="Channer S."/>
            <person name="Cheshatsang Y."/>
            <person name="Chuda L."/>
            <person name="Citroen M."/>
            <person name="Collymore A."/>
            <person name="Cooke P."/>
            <person name="Costello M."/>
            <person name="D'Aco K."/>
            <person name="Daza R."/>
            <person name="De Haan G."/>
            <person name="DeGray S."/>
            <person name="DeMaso C."/>
            <person name="Dhargay N."/>
            <person name="Dooley K."/>
            <person name="Dooley E."/>
            <person name="Doricent M."/>
            <person name="Dorje P."/>
            <person name="Dorjee K."/>
            <person name="Dupes A."/>
            <person name="Elong R."/>
            <person name="Falk J."/>
            <person name="Farina A."/>
            <person name="Faro S."/>
            <person name="Ferguson D."/>
            <person name="Fisher S."/>
            <person name="Foley C.D."/>
            <person name="Franke A."/>
            <person name="Friedrich D."/>
            <person name="Gadbois L."/>
            <person name="Gearin G."/>
            <person name="Gearin C.R."/>
            <person name="Giannoukos G."/>
            <person name="Goode T."/>
            <person name="Graham J."/>
            <person name="Grandbois E."/>
            <person name="Grewal S."/>
            <person name="Gyaltsen K."/>
            <person name="Hafez N."/>
            <person name="Hagos B."/>
            <person name="Hall J."/>
            <person name="Henson C."/>
            <person name="Hollinger A."/>
            <person name="Honan T."/>
            <person name="Huard M.D."/>
            <person name="Hughes L."/>
            <person name="Hurhula B."/>
            <person name="Husby M.E."/>
            <person name="Kamat A."/>
            <person name="Kanga B."/>
            <person name="Kashin S."/>
            <person name="Khazanovich D."/>
            <person name="Kisner P."/>
            <person name="Lance K."/>
            <person name="Lara M."/>
            <person name="Lee W."/>
            <person name="Lennon N."/>
            <person name="Letendre F."/>
            <person name="LeVine R."/>
            <person name="Lipovsky A."/>
            <person name="Liu X."/>
            <person name="Liu J."/>
            <person name="Liu S."/>
            <person name="Lokyitsang T."/>
            <person name="Lokyitsang Y."/>
            <person name="Lubonja R."/>
            <person name="Lui A."/>
            <person name="MacDonald P."/>
            <person name="Magnisalis V."/>
            <person name="Maru K."/>
            <person name="Matthews C."/>
            <person name="McCusker W."/>
            <person name="McDonough S."/>
            <person name="Mehta T."/>
            <person name="Meldrim J."/>
            <person name="Meneus L."/>
            <person name="Mihai O."/>
            <person name="Mihalev A."/>
            <person name="Mihova T."/>
            <person name="Mittelman R."/>
            <person name="Mlenga V."/>
            <person name="Montmayeur A."/>
            <person name="Mulrain L."/>
            <person name="Navidi A."/>
            <person name="Naylor J."/>
            <person name="Negash T."/>
            <person name="Nguyen T."/>
            <person name="Nguyen N."/>
            <person name="Nicol R."/>
            <person name="Norbu C."/>
            <person name="Norbu N."/>
            <person name="Novod N."/>
            <person name="O'Neill B."/>
            <person name="Osman S."/>
            <person name="Markiewicz E."/>
            <person name="Oyono O.L."/>
            <person name="Patti C."/>
            <person name="Phunkhang P."/>
            <person name="Pierre F."/>
            <person name="Priest M."/>
            <person name="Raghuraman S."/>
            <person name="Rege F."/>
            <person name="Reyes R."/>
            <person name="Rise C."/>
            <person name="Rogov P."/>
            <person name="Ross K."/>
            <person name="Ryan E."/>
            <person name="Settipalli S."/>
            <person name="Shea T."/>
            <person name="Sherpa N."/>
            <person name="Shi L."/>
            <person name="Shih D."/>
            <person name="Sparrow T."/>
            <person name="Spaulding J."/>
            <person name="Stalker J."/>
            <person name="Stange-Thomann N."/>
            <person name="Stavropoulos S."/>
            <person name="Stone C."/>
            <person name="Strader C."/>
            <person name="Tesfaye S."/>
            <person name="Thomson T."/>
            <person name="Thoulutsang Y."/>
            <person name="Thoulutsang D."/>
            <person name="Topham K."/>
            <person name="Topping I."/>
            <person name="Tsamla T."/>
            <person name="Vassiliev H."/>
            <person name="Vo A."/>
            <person name="Wangchuk T."/>
            <person name="Wangdi T."/>
            <person name="Weiand M."/>
            <person name="Wilkinson J."/>
            <person name="Wilson A."/>
            <person name="Yadav S."/>
            <person name="Young G."/>
            <person name="Yu Q."/>
            <person name="Zembek L."/>
            <person name="Zhong D."/>
            <person name="Zimmer A."/>
            <person name="Zwirko Z."/>
            <person name="Jaffe D.B."/>
            <person name="Alvarez P."/>
            <person name="Brockman W."/>
            <person name="Butler J."/>
            <person name="Chin C."/>
            <person name="Gnerre S."/>
            <person name="Grabherr M."/>
            <person name="Kleber M."/>
            <person name="Mauceli E."/>
            <person name="MacCallum I."/>
        </authorList>
    </citation>
    <scope>NUCLEOTIDE SEQUENCE [LARGE SCALE GENOMIC DNA]</scope>
    <source>
        <strain evidence="10">Tucson 14024-0371.13</strain>
    </source>
</reference>
<dbReference type="GO" id="GO:0006506">
    <property type="term" value="P:GPI anchor biosynthetic process"/>
    <property type="evidence" value="ECO:0007669"/>
    <property type="project" value="UniProtKB-KW"/>
</dbReference>
<dbReference type="InterPro" id="IPR007217">
    <property type="entry name" value="Per1-like"/>
</dbReference>
<dbReference type="GO" id="GO:0000139">
    <property type="term" value="C:Golgi membrane"/>
    <property type="evidence" value="ECO:0007669"/>
    <property type="project" value="UniProtKB-SubCell"/>
</dbReference>
<dbReference type="CTD" id="93210"/>
<dbReference type="OMA" id="DFMIEDC"/>
<sequence length="330" mass="38655">MSGHSLSAILLLLGALIAGCNASNGDRTQFFHNCRQNCERTNCSADGLEIQEQAVKFYRQSVFDRLFQWSCADECQYGCMWRTVFAFFERGWPIPQFYGKWPFLRLMGMQEPASVLFSALNFAVHVRMLRKFRREVRPDSPCYMLAHIFGVTNLNGWIWSATFHTRDYPLTELLDYAFAYSIILCSLYVLVMRMLHRHSLFLRGVITLAFISYYINYFAYLSVGKFNYSFNMMVNIATGSVGALGWFVWCHLVRNRRPYFRRILRFYVLFAMAMCLELLDFPPILWTLDAHALWHLATVPLVPLYYEFMIEDCRTLRKEKAVAGGYSFYN</sequence>
<feature type="transmembrane region" description="Helical" evidence="8">
    <location>
        <begin position="232"/>
        <end position="252"/>
    </location>
</feature>
<dbReference type="PANTHER" id="PTHR13148">
    <property type="entry name" value="PER1-RELATED"/>
    <property type="match status" value="1"/>
</dbReference>
<dbReference type="STRING" id="7217.B3MJ36"/>
<evidence type="ECO:0000313" key="9">
    <source>
        <dbReference type="EMBL" id="EDV38130.1"/>
    </source>
</evidence>
<keyword evidence="8" id="KW-0333">Golgi apparatus</keyword>
<keyword evidence="6 8" id="KW-1133">Transmembrane helix</keyword>
<keyword evidence="4 8" id="KW-0812">Transmembrane</keyword>
<keyword evidence="3 8" id="KW-0337">GPI-anchor biosynthesis</keyword>
<dbReference type="InParanoid" id="B3MJ36"/>
<keyword evidence="7 8" id="KW-0472">Membrane</keyword>
<gene>
    <name evidence="9" type="primary">Dana\GF11063</name>
    <name evidence="9" type="synonym">dana_GLEANR_11137</name>
    <name evidence="9" type="ORF">GF11063</name>
</gene>
<dbReference type="FunCoup" id="B3MJ36">
    <property type="interactions" value="559"/>
</dbReference>
<proteinExistence type="inferred from homology"/>
<evidence type="ECO:0000256" key="3">
    <source>
        <dbReference type="ARBA" id="ARBA00022502"/>
    </source>
</evidence>
<dbReference type="OrthoDB" id="419770at2759"/>
<dbReference type="KEGG" id="dan:6493929"/>
<comment type="subcellular location">
    <subcellularLocation>
        <location evidence="1">Endomembrane system</location>
        <topology evidence="1">Multi-pass membrane protein</topology>
    </subcellularLocation>
    <subcellularLocation>
        <location evidence="8">Golgi apparatus membrane</location>
        <topology evidence="8">Multi-pass membrane protein</topology>
    </subcellularLocation>
</comment>
<evidence type="ECO:0000256" key="2">
    <source>
        <dbReference type="ARBA" id="ARBA00006387"/>
    </source>
</evidence>
<dbReference type="PhylomeDB" id="B3MJ36"/>
<dbReference type="Pfam" id="PF04080">
    <property type="entry name" value="Per1"/>
    <property type="match status" value="1"/>
</dbReference>
<dbReference type="HOGENOM" id="CLU_032917_1_1_1"/>
<evidence type="ECO:0000256" key="7">
    <source>
        <dbReference type="ARBA" id="ARBA00023136"/>
    </source>
</evidence>
<comment type="function">
    <text evidence="8">Involved in the lipid remodeling steps of GPI-anchor maturation.</text>
</comment>
<protein>
    <recommendedName>
        <fullName evidence="8">Post-GPI attachment to proteins factor 3</fullName>
    </recommendedName>
</protein>
<dbReference type="Proteomes" id="UP000007801">
    <property type="component" value="Unassembled WGS sequence"/>
</dbReference>
<evidence type="ECO:0000256" key="8">
    <source>
        <dbReference type="RuleBase" id="RU365066"/>
    </source>
</evidence>
<evidence type="ECO:0000256" key="1">
    <source>
        <dbReference type="ARBA" id="ARBA00004127"/>
    </source>
</evidence>
<feature type="transmembrane region" description="Helical" evidence="8">
    <location>
        <begin position="200"/>
        <end position="220"/>
    </location>
</feature>
<feature type="transmembrane region" description="Helical" evidence="8">
    <location>
        <begin position="142"/>
        <end position="161"/>
    </location>
</feature>
<keyword evidence="10" id="KW-1185">Reference proteome</keyword>
<keyword evidence="5 8" id="KW-0732">Signal</keyword>
<evidence type="ECO:0000256" key="5">
    <source>
        <dbReference type="ARBA" id="ARBA00022729"/>
    </source>
</evidence>
<comment type="similarity">
    <text evidence="2 8">Belongs to the PGAP3 family.</text>
</comment>
<dbReference type="PANTHER" id="PTHR13148:SF0">
    <property type="entry name" value="POST-GPI ATTACHMENT TO PROTEINS FACTOR 3"/>
    <property type="match status" value="1"/>
</dbReference>
<feature type="transmembrane region" description="Helical" evidence="8">
    <location>
        <begin position="292"/>
        <end position="310"/>
    </location>
</feature>
<feature type="signal peptide" evidence="8">
    <location>
        <begin position="1"/>
        <end position="22"/>
    </location>
</feature>
<feature type="transmembrane region" description="Helical" evidence="8">
    <location>
        <begin position="173"/>
        <end position="191"/>
    </location>
</feature>
<dbReference type="eggNOG" id="KOG2970">
    <property type="taxonomic scope" value="Eukaryota"/>
</dbReference>
<dbReference type="GO" id="GO:0005789">
    <property type="term" value="C:endoplasmic reticulum membrane"/>
    <property type="evidence" value="ECO:0007669"/>
    <property type="project" value="TreeGrafter"/>
</dbReference>
<feature type="chain" id="PRO_5016487298" description="Post-GPI attachment to proteins factor 3" evidence="8">
    <location>
        <begin position="23"/>
        <end position="330"/>
    </location>
</feature>
<dbReference type="EMBL" id="CH902619">
    <property type="protein sequence ID" value="EDV38130.1"/>
    <property type="molecule type" value="Genomic_DNA"/>
</dbReference>
<organism evidence="9 10">
    <name type="scientific">Drosophila ananassae</name>
    <name type="common">Fruit fly</name>
    <dbReference type="NCBI Taxonomy" id="7217"/>
    <lineage>
        <taxon>Eukaryota</taxon>
        <taxon>Metazoa</taxon>
        <taxon>Ecdysozoa</taxon>
        <taxon>Arthropoda</taxon>
        <taxon>Hexapoda</taxon>
        <taxon>Insecta</taxon>
        <taxon>Pterygota</taxon>
        <taxon>Neoptera</taxon>
        <taxon>Endopterygota</taxon>
        <taxon>Diptera</taxon>
        <taxon>Brachycera</taxon>
        <taxon>Muscomorpha</taxon>
        <taxon>Ephydroidea</taxon>
        <taxon>Drosophilidae</taxon>
        <taxon>Drosophila</taxon>
        <taxon>Sophophora</taxon>
    </lineage>
</organism>
<comment type="caution">
    <text evidence="8">Lacks conserved residue(s) required for the propagation of feature annotation.</text>
</comment>
<accession>B3MJ36</accession>
<evidence type="ECO:0000256" key="4">
    <source>
        <dbReference type="ARBA" id="ARBA00022692"/>
    </source>
</evidence>
<name>B3MJ36_DROAN</name>
<dbReference type="GeneID" id="6493929"/>
<evidence type="ECO:0000313" key="10">
    <source>
        <dbReference type="Proteomes" id="UP000007801"/>
    </source>
</evidence>